<dbReference type="OrthoDB" id="4963889at2"/>
<dbReference type="EMBL" id="SPQC01000058">
    <property type="protein sequence ID" value="TFU20373.1"/>
    <property type="molecule type" value="Genomic_DNA"/>
</dbReference>
<protein>
    <submittedName>
        <fullName evidence="2">Uncharacterized protein</fullName>
    </submittedName>
</protein>
<feature type="chain" id="PRO_5021257366" evidence="1">
    <location>
        <begin position="28"/>
        <end position="265"/>
    </location>
</feature>
<organism evidence="2 3">
    <name type="scientific">Rothia nasimurium</name>
    <dbReference type="NCBI Taxonomy" id="85336"/>
    <lineage>
        <taxon>Bacteria</taxon>
        <taxon>Bacillati</taxon>
        <taxon>Actinomycetota</taxon>
        <taxon>Actinomycetes</taxon>
        <taxon>Micrococcales</taxon>
        <taxon>Micrococcaceae</taxon>
        <taxon>Rothia</taxon>
    </lineage>
</organism>
<sequence length="265" mass="28277">MKRALSSTLLLAITSTLTIGMAVPAEAAELSKNETERQISQSLEVLETLESYGNIEASVDSYPTVATDGNSSELQNGSVGLKTNSGGATYVEGKVATVADDHNIIYENLQSGDSRAVIQIDSPDAPTAYSFEMTGEYTSLVMREDGGIDALDANSNIVASVDAPWAYDADGDAVPTYFTIDGNTITQVVEHNESFDYGIVADPTLREHIKKVIAGCLGVQPGTFTVWGVLEATFKSWDKAVKFLVRRIGVLGAVTCLGGIVYQYL</sequence>
<name>A0A4Y9F0F5_9MICC</name>
<gene>
    <name evidence="2" type="ORF">E4U03_11530</name>
</gene>
<reference evidence="2 3" key="1">
    <citation type="submission" date="2019-03" db="EMBL/GenBank/DDBJ databases">
        <title>Diversity of the mouse oral microbiome.</title>
        <authorList>
            <person name="Joseph S."/>
            <person name="Aduse-Opoku J."/>
            <person name="Curtis M."/>
            <person name="Wade W."/>
            <person name="Hashim A."/>
        </authorList>
    </citation>
    <scope>NUCLEOTIDE SEQUENCE [LARGE SCALE GENOMIC DNA]</scope>
    <source>
        <strain evidence="3">irhom_31</strain>
    </source>
</reference>
<feature type="signal peptide" evidence="1">
    <location>
        <begin position="1"/>
        <end position="27"/>
    </location>
</feature>
<dbReference type="RefSeq" id="WP_135013875.1">
    <property type="nucleotide sequence ID" value="NZ_JADGLK010000058.1"/>
</dbReference>
<proteinExistence type="predicted"/>
<accession>A0A4Y9F0F5</accession>
<comment type="caution">
    <text evidence="2">The sequence shown here is derived from an EMBL/GenBank/DDBJ whole genome shotgun (WGS) entry which is preliminary data.</text>
</comment>
<dbReference type="AlphaFoldDB" id="A0A4Y9F0F5"/>
<evidence type="ECO:0000256" key="1">
    <source>
        <dbReference type="SAM" id="SignalP"/>
    </source>
</evidence>
<dbReference type="Proteomes" id="UP000297951">
    <property type="component" value="Unassembled WGS sequence"/>
</dbReference>
<evidence type="ECO:0000313" key="3">
    <source>
        <dbReference type="Proteomes" id="UP000297951"/>
    </source>
</evidence>
<evidence type="ECO:0000313" key="2">
    <source>
        <dbReference type="EMBL" id="TFU20373.1"/>
    </source>
</evidence>
<keyword evidence="1" id="KW-0732">Signal</keyword>